<dbReference type="Proteomes" id="UP000267096">
    <property type="component" value="Unassembled WGS sequence"/>
</dbReference>
<proteinExistence type="inferred from homology"/>
<dbReference type="GO" id="GO:0016020">
    <property type="term" value="C:membrane"/>
    <property type="evidence" value="ECO:0007669"/>
    <property type="project" value="GOC"/>
</dbReference>
<feature type="transmembrane region" description="Helical" evidence="3">
    <location>
        <begin position="147"/>
        <end position="169"/>
    </location>
</feature>
<evidence type="ECO:0000313" key="5">
    <source>
        <dbReference type="Proteomes" id="UP000267096"/>
    </source>
</evidence>
<dbReference type="EMBL" id="UYRR01031123">
    <property type="protein sequence ID" value="VDK46264.1"/>
    <property type="molecule type" value="Genomic_DNA"/>
</dbReference>
<dbReference type="PANTHER" id="PTHR12993">
    <property type="entry name" value="N-ACETYLGLUCOSAMINYL-PHOSPHATIDYLINOSITOL DE-N-ACETYLASE-RELATED"/>
    <property type="match status" value="1"/>
</dbReference>
<dbReference type="OrthoDB" id="440160at2759"/>
<evidence type="ECO:0000256" key="2">
    <source>
        <dbReference type="ARBA" id="ARBA00012176"/>
    </source>
</evidence>
<keyword evidence="5" id="KW-1185">Reference proteome</keyword>
<feature type="transmembrane region" description="Helical" evidence="3">
    <location>
        <begin position="327"/>
        <end position="345"/>
    </location>
</feature>
<evidence type="ECO:0000256" key="3">
    <source>
        <dbReference type="SAM" id="Phobius"/>
    </source>
</evidence>
<dbReference type="EC" id="3.5.1.89" evidence="2"/>
<keyword evidence="3" id="KW-0472">Membrane</keyword>
<organism evidence="6">
    <name type="scientific">Anisakis simplex</name>
    <name type="common">Herring worm</name>
    <dbReference type="NCBI Taxonomy" id="6269"/>
    <lineage>
        <taxon>Eukaryota</taxon>
        <taxon>Metazoa</taxon>
        <taxon>Ecdysozoa</taxon>
        <taxon>Nematoda</taxon>
        <taxon>Chromadorea</taxon>
        <taxon>Rhabditida</taxon>
        <taxon>Spirurina</taxon>
        <taxon>Ascaridomorpha</taxon>
        <taxon>Ascaridoidea</taxon>
        <taxon>Anisakidae</taxon>
        <taxon>Anisakis</taxon>
        <taxon>Anisakis simplex complex</taxon>
    </lineage>
</organism>
<dbReference type="WBParaSite" id="ASIM_0001250301-mRNA-1">
    <property type="protein sequence ID" value="ASIM_0001250301-mRNA-1"/>
    <property type="gene ID" value="ASIM_0001250301"/>
</dbReference>
<dbReference type="GO" id="GO:0000225">
    <property type="term" value="F:N-acetylglucosaminylphosphatidylinositol deacetylase activity"/>
    <property type="evidence" value="ECO:0007669"/>
    <property type="project" value="UniProtKB-EC"/>
</dbReference>
<feature type="transmembrane region" description="Helical" evidence="3">
    <location>
        <begin position="365"/>
        <end position="384"/>
    </location>
</feature>
<dbReference type="PANTHER" id="PTHR12993:SF11">
    <property type="entry name" value="N-ACETYLGLUCOSAMINYL-PHOSPHATIDYLINOSITOL DE-N-ACETYLASE"/>
    <property type="match status" value="1"/>
</dbReference>
<dbReference type="Pfam" id="PF02585">
    <property type="entry name" value="PIG-L"/>
    <property type="match status" value="1"/>
</dbReference>
<dbReference type="Gene3D" id="3.40.50.10320">
    <property type="entry name" value="LmbE-like"/>
    <property type="match status" value="1"/>
</dbReference>
<protein>
    <recommendedName>
        <fullName evidence="2">N-acetylglucosaminylphosphatidylinositol deacetylase</fullName>
        <ecNumber evidence="2">3.5.1.89</ecNumber>
    </recommendedName>
</protein>
<comment type="similarity">
    <text evidence="1">Belongs to the PIGL family.</text>
</comment>
<dbReference type="InterPro" id="IPR024078">
    <property type="entry name" value="LmbE-like_dom_sf"/>
</dbReference>
<dbReference type="GO" id="GO:0005783">
    <property type="term" value="C:endoplasmic reticulum"/>
    <property type="evidence" value="ECO:0007669"/>
    <property type="project" value="TreeGrafter"/>
</dbReference>
<dbReference type="InterPro" id="IPR003737">
    <property type="entry name" value="GlcNAc_PI_deacetylase-related"/>
</dbReference>
<reference evidence="6" key="1">
    <citation type="submission" date="2017-02" db="UniProtKB">
        <authorList>
            <consortium name="WormBaseParasite"/>
        </authorList>
    </citation>
    <scope>IDENTIFICATION</scope>
</reference>
<reference evidence="4 5" key="2">
    <citation type="submission" date="2018-11" db="EMBL/GenBank/DDBJ databases">
        <authorList>
            <consortium name="Pathogen Informatics"/>
        </authorList>
    </citation>
    <scope>NUCLEOTIDE SEQUENCE [LARGE SCALE GENOMIC DNA]</scope>
</reference>
<accession>A0A0M3JW60</accession>
<gene>
    <name evidence="4" type="ORF">ASIM_LOCUS11969</name>
</gene>
<keyword evidence="3" id="KW-0812">Transmembrane</keyword>
<feature type="transmembrane region" description="Helical" evidence="3">
    <location>
        <begin position="69"/>
        <end position="102"/>
    </location>
</feature>
<name>A0A0M3JW60_ANISI</name>
<evidence type="ECO:0000313" key="4">
    <source>
        <dbReference type="EMBL" id="VDK46264.1"/>
    </source>
</evidence>
<dbReference type="GO" id="GO:0006506">
    <property type="term" value="P:GPI anchor biosynthetic process"/>
    <property type="evidence" value="ECO:0007669"/>
    <property type="project" value="UniProtKB-UniPathway"/>
</dbReference>
<dbReference type="AlphaFoldDB" id="A0A0M3JW60"/>
<evidence type="ECO:0000313" key="6">
    <source>
        <dbReference type="WBParaSite" id="ASIM_0001250301-mRNA-1"/>
    </source>
</evidence>
<dbReference type="SUPFAM" id="SSF102588">
    <property type="entry name" value="LmbE-like"/>
    <property type="match status" value="1"/>
</dbReference>
<sequence length="400" mass="44727">MENATVSNTEHKSDNAKKIEQYFSSFTVTPKLVKILSGCAVGSFFGLGIRSALRHTRGSGHEKLGSAKLFGGVGVALRALGTATVLTCSGFGLLVIAVSAVLDVNTPRQFGHKMRLFCGDRLRLEKKESIATLSESPLHYNKLMDTLLSVFLLILLIVTSALMLKLCAFQQHALPPSRRALLITAHPDDETMFFGPTIQGLLRDGTQLYLLCLSTGDAYGAGARRKKELAKSTQTLGIVGENVIVLDYDNFKDGFKLWSKERLARVLLRHIQILDVDIVITFDGYGVSAHPNHISCFRALQYLYSNGLIPADVQVFVLESVTVCRKYLWLLDALISAVHSTFLYVSSPSQYLTTWRAMFCHTSQIIWFRYLYMAFSRYLIINTLKRIHLKQRKIVAKKKL</sequence>
<keyword evidence="3" id="KW-1133">Transmembrane helix</keyword>
<evidence type="ECO:0000256" key="1">
    <source>
        <dbReference type="ARBA" id="ARBA00006066"/>
    </source>
</evidence>
<dbReference type="UniPathway" id="UPA00196"/>